<dbReference type="PANTHER" id="PTHR10773:SF19">
    <property type="match status" value="1"/>
</dbReference>
<dbReference type="PANTHER" id="PTHR10773">
    <property type="entry name" value="DNA-DIRECTED RNA POLYMERASES I, II, AND III SUBUNIT RPABC2"/>
    <property type="match status" value="1"/>
</dbReference>
<keyword evidence="2" id="KW-1185">Reference proteome</keyword>
<protein>
    <recommendedName>
        <fullName evidence="3">Vitellogenin domain-containing protein</fullName>
    </recommendedName>
</protein>
<comment type="caution">
    <text evidence="1">The sequence shown here is derived from an EMBL/GenBank/DDBJ whole genome shotgun (WGS) entry which is preliminary data.</text>
</comment>
<name>A0AAV4GIB7_9GAST</name>
<dbReference type="AlphaFoldDB" id="A0AAV4GIB7"/>
<proteinExistence type="predicted"/>
<evidence type="ECO:0008006" key="3">
    <source>
        <dbReference type="Google" id="ProtNLM"/>
    </source>
</evidence>
<evidence type="ECO:0000313" key="2">
    <source>
        <dbReference type="Proteomes" id="UP000762676"/>
    </source>
</evidence>
<dbReference type="Proteomes" id="UP000762676">
    <property type="component" value="Unassembled WGS sequence"/>
</dbReference>
<evidence type="ECO:0000313" key="1">
    <source>
        <dbReference type="EMBL" id="GFR85478.1"/>
    </source>
</evidence>
<accession>A0AAV4GIB7</accession>
<reference evidence="1 2" key="1">
    <citation type="journal article" date="2021" name="Elife">
        <title>Chloroplast acquisition without the gene transfer in kleptoplastic sea slugs, Plakobranchus ocellatus.</title>
        <authorList>
            <person name="Maeda T."/>
            <person name="Takahashi S."/>
            <person name="Yoshida T."/>
            <person name="Shimamura S."/>
            <person name="Takaki Y."/>
            <person name="Nagai Y."/>
            <person name="Toyoda A."/>
            <person name="Suzuki Y."/>
            <person name="Arimoto A."/>
            <person name="Ishii H."/>
            <person name="Satoh N."/>
            <person name="Nishiyama T."/>
            <person name="Hasebe M."/>
            <person name="Maruyama T."/>
            <person name="Minagawa J."/>
            <person name="Obokata J."/>
            <person name="Shigenobu S."/>
        </authorList>
    </citation>
    <scope>NUCLEOTIDE SEQUENCE [LARGE SCALE GENOMIC DNA]</scope>
</reference>
<gene>
    <name evidence="1" type="ORF">ElyMa_002442200</name>
</gene>
<dbReference type="EMBL" id="BMAT01005018">
    <property type="protein sequence ID" value="GFR85478.1"/>
    <property type="molecule type" value="Genomic_DNA"/>
</dbReference>
<sequence>MDLRALLQSPSTKASAPYYRTKLSVHNMTYYNCGTKEAFCYTYDETQGDLSSYMFASLHHQHFSSYITKNPGIKRTVLWSDGCGYQKRCTAVPNAFLQLSSETGVSIEHKYLVPGHTQMECDSIHNTNEREETSGRHFLATVMKLSRQNSGPYEVNEITYKDARKLSPDFLKSIRPMRKIGDPKVTDVRAYKYFKSEDGVKMMYKLNWEDDSQKMPFRIVYEVKTWTPLYDQRLLISSRKFEDLQAMKAVMPQFAHEFYANLTQD</sequence>
<organism evidence="1 2">
    <name type="scientific">Elysia marginata</name>
    <dbReference type="NCBI Taxonomy" id="1093978"/>
    <lineage>
        <taxon>Eukaryota</taxon>
        <taxon>Metazoa</taxon>
        <taxon>Spiralia</taxon>
        <taxon>Lophotrochozoa</taxon>
        <taxon>Mollusca</taxon>
        <taxon>Gastropoda</taxon>
        <taxon>Heterobranchia</taxon>
        <taxon>Euthyneura</taxon>
        <taxon>Panpulmonata</taxon>
        <taxon>Sacoglossa</taxon>
        <taxon>Placobranchoidea</taxon>
        <taxon>Plakobranchidae</taxon>
        <taxon>Elysia</taxon>
    </lineage>
</organism>